<sequence length="119" mass="14026">MNKTVWNSMQKDSVVNITILSYKYLVMPQKTMFNIVKNNISIEQIKIFGSTSHQLGIILDFDEVLSAYLRMTISSSMDRKALGIRTNRLNFFIVEWQQFIKKYRKAKHSIQHILQQQVI</sequence>
<keyword evidence="3" id="KW-1185">Reference proteome</keyword>
<reference evidence="2 3" key="2">
    <citation type="submission" date="2024-07" db="EMBL/GenBank/DDBJ databases">
        <authorList>
            <person name="Akdeniz Z."/>
        </authorList>
    </citation>
    <scope>NUCLEOTIDE SEQUENCE [LARGE SCALE GENOMIC DNA]</scope>
</reference>
<organism evidence="1">
    <name type="scientific">Hexamita inflata</name>
    <dbReference type="NCBI Taxonomy" id="28002"/>
    <lineage>
        <taxon>Eukaryota</taxon>
        <taxon>Metamonada</taxon>
        <taxon>Diplomonadida</taxon>
        <taxon>Hexamitidae</taxon>
        <taxon>Hexamitinae</taxon>
        <taxon>Hexamita</taxon>
    </lineage>
</organism>
<protein>
    <submittedName>
        <fullName evidence="2">Hypothetical_protein</fullName>
    </submittedName>
</protein>
<accession>A0AA86TMM8</accession>
<evidence type="ECO:0000313" key="3">
    <source>
        <dbReference type="Proteomes" id="UP001642409"/>
    </source>
</evidence>
<dbReference type="AlphaFoldDB" id="A0AA86TMM8"/>
<dbReference type="Proteomes" id="UP001642409">
    <property type="component" value="Unassembled WGS sequence"/>
</dbReference>
<dbReference type="EMBL" id="CATOUU010000238">
    <property type="protein sequence ID" value="CAI9921925.1"/>
    <property type="molecule type" value="Genomic_DNA"/>
</dbReference>
<comment type="caution">
    <text evidence="1">The sequence shown here is derived from an EMBL/GenBank/DDBJ whole genome shotgun (WGS) entry which is preliminary data.</text>
</comment>
<proteinExistence type="predicted"/>
<reference evidence="1" key="1">
    <citation type="submission" date="2023-06" db="EMBL/GenBank/DDBJ databases">
        <authorList>
            <person name="Kurt Z."/>
        </authorList>
    </citation>
    <scope>NUCLEOTIDE SEQUENCE</scope>
</reference>
<gene>
    <name evidence="2" type="ORF">HINF_LOCUS78995</name>
    <name evidence="1" type="ORF">HINF_LOCUS9570</name>
</gene>
<name>A0AA86TMM8_9EUKA</name>
<dbReference type="EMBL" id="CAXDID020000984">
    <property type="protein sequence ID" value="CAL6116283.1"/>
    <property type="molecule type" value="Genomic_DNA"/>
</dbReference>
<evidence type="ECO:0000313" key="1">
    <source>
        <dbReference type="EMBL" id="CAI9921925.1"/>
    </source>
</evidence>
<evidence type="ECO:0000313" key="2">
    <source>
        <dbReference type="EMBL" id="CAL6116283.1"/>
    </source>
</evidence>